<dbReference type="KEGG" id="vas:GT360_13905"/>
<reference evidence="2 3" key="1">
    <citation type="submission" date="2020-01" db="EMBL/GenBank/DDBJ databases">
        <title>Whole genome and functional gene identification of agarase of Vibrio HN897.</title>
        <authorList>
            <person name="Liu Y."/>
            <person name="Zhao Z."/>
        </authorList>
    </citation>
    <scope>NUCLEOTIDE SEQUENCE [LARGE SCALE GENOMIC DNA]</scope>
    <source>
        <strain evidence="2 3">HN897</strain>
    </source>
</reference>
<dbReference type="AlphaFoldDB" id="A0A7Z2YEN0"/>
<organism evidence="2 3">
    <name type="scientific">Vibrio astriarenae</name>
    <dbReference type="NCBI Taxonomy" id="1481923"/>
    <lineage>
        <taxon>Bacteria</taxon>
        <taxon>Pseudomonadati</taxon>
        <taxon>Pseudomonadota</taxon>
        <taxon>Gammaproteobacteria</taxon>
        <taxon>Vibrionales</taxon>
        <taxon>Vibrionaceae</taxon>
        <taxon>Vibrio</taxon>
    </lineage>
</organism>
<dbReference type="EMBL" id="CP047475">
    <property type="protein sequence ID" value="QIA64516.1"/>
    <property type="molecule type" value="Genomic_DNA"/>
</dbReference>
<evidence type="ECO:0000259" key="1">
    <source>
        <dbReference type="Pfam" id="PF13511"/>
    </source>
</evidence>
<evidence type="ECO:0000313" key="3">
    <source>
        <dbReference type="Proteomes" id="UP000464262"/>
    </source>
</evidence>
<gene>
    <name evidence="2" type="ORF">GT360_13905</name>
</gene>
<proteinExistence type="predicted"/>
<dbReference type="Proteomes" id="UP000464262">
    <property type="component" value="Chromosome 1"/>
</dbReference>
<dbReference type="RefSeq" id="WP_164649419.1">
    <property type="nucleotide sequence ID" value="NZ_CP047475.1"/>
</dbReference>
<dbReference type="Pfam" id="PF13511">
    <property type="entry name" value="DUF4124"/>
    <property type="match status" value="1"/>
</dbReference>
<protein>
    <submittedName>
        <fullName evidence="2">DUF4124 domain-containing protein</fullName>
    </submittedName>
</protein>
<evidence type="ECO:0000313" key="2">
    <source>
        <dbReference type="EMBL" id="QIA64516.1"/>
    </source>
</evidence>
<accession>A0A7Z2YEN0</accession>
<name>A0A7Z2YEN0_9VIBR</name>
<sequence length="179" mass="19832">MRTLFLFIITIVTQPTLAQQTVYTWVDADGVLHFSDSPSNSDAQMISLPSYSASTSQPIDSQDNVQTLVNELEHEPSTPLAKAPPLVITFTSPVHEQTIRSNRGFITVQSELNRKLSVGETLQLRLNNQPYGAPSYNPLWKLKNIDRGSHQIQIQALKDGKVIASSSSITVHLHRASIK</sequence>
<dbReference type="InterPro" id="IPR025392">
    <property type="entry name" value="DUF4124"/>
</dbReference>
<keyword evidence="3" id="KW-1185">Reference proteome</keyword>
<feature type="domain" description="DUF4124" evidence="1">
    <location>
        <begin position="15"/>
        <end position="43"/>
    </location>
</feature>